<dbReference type="OrthoDB" id="1445985at2"/>
<comment type="caution">
    <text evidence="1">The sequence shown here is derived from an EMBL/GenBank/DDBJ whole genome shotgun (WGS) entry which is preliminary data.</text>
</comment>
<proteinExistence type="predicted"/>
<dbReference type="AlphaFoldDB" id="A0A023BV33"/>
<accession>A0A023BV33</accession>
<dbReference type="EMBL" id="AQRA01000005">
    <property type="protein sequence ID" value="EZH73799.1"/>
    <property type="molecule type" value="Genomic_DNA"/>
</dbReference>
<dbReference type="eggNOG" id="ENOG5033FRA">
    <property type="taxonomic scope" value="Bacteria"/>
</dbReference>
<evidence type="ECO:0000313" key="1">
    <source>
        <dbReference type="EMBL" id="EZH73799.1"/>
    </source>
</evidence>
<sequence>MHQNNEQLIIDLIQQDLKHCQLVYGLAQLGLEGSNTHHLEILEIIYQLMHIPSEKKNDYLAETYAAFMSMATDYDITPLGESLRPLAKQCYHRLKYLIELV</sequence>
<protein>
    <submittedName>
        <fullName evidence="1">Uncharacterized protein</fullName>
    </submittedName>
</protein>
<dbReference type="Proteomes" id="UP000023541">
    <property type="component" value="Unassembled WGS sequence"/>
</dbReference>
<evidence type="ECO:0000313" key="2">
    <source>
        <dbReference type="Proteomes" id="UP000023541"/>
    </source>
</evidence>
<organism evidence="1 2">
    <name type="scientific">Aquimarina atlantica</name>
    <dbReference type="NCBI Taxonomy" id="1317122"/>
    <lineage>
        <taxon>Bacteria</taxon>
        <taxon>Pseudomonadati</taxon>
        <taxon>Bacteroidota</taxon>
        <taxon>Flavobacteriia</taxon>
        <taxon>Flavobacteriales</taxon>
        <taxon>Flavobacteriaceae</taxon>
        <taxon>Aquimarina</taxon>
    </lineage>
</organism>
<keyword evidence="2" id="KW-1185">Reference proteome</keyword>
<dbReference type="RefSeq" id="WP_034242586.1">
    <property type="nucleotide sequence ID" value="NZ_AQRA01000005.1"/>
</dbReference>
<gene>
    <name evidence="1" type="ORF">ATO12_17860</name>
</gene>
<reference evidence="1 2" key="1">
    <citation type="submission" date="2014-04" db="EMBL/GenBank/DDBJ databases">
        <title>Aquimarina sp. 22II-S11-z7 Genome Sequencing.</title>
        <authorList>
            <person name="Lai Q."/>
        </authorList>
    </citation>
    <scope>NUCLEOTIDE SEQUENCE [LARGE SCALE GENOMIC DNA]</scope>
    <source>
        <strain evidence="1 2">22II-S11-z7</strain>
    </source>
</reference>
<name>A0A023BV33_9FLAO</name>